<organism evidence="2 3">
    <name type="scientific">Fundicoccus ignavus</name>
    <dbReference type="NCBI Taxonomy" id="2664442"/>
    <lineage>
        <taxon>Bacteria</taxon>
        <taxon>Bacillati</taxon>
        <taxon>Bacillota</taxon>
        <taxon>Bacilli</taxon>
        <taxon>Lactobacillales</taxon>
        <taxon>Aerococcaceae</taxon>
        <taxon>Fundicoccus</taxon>
    </lineage>
</organism>
<feature type="transmembrane region" description="Helical" evidence="1">
    <location>
        <begin position="120"/>
        <end position="148"/>
    </location>
</feature>
<gene>
    <name evidence="2" type="ORF">GIY11_09875</name>
</gene>
<dbReference type="EMBL" id="WJQR01000010">
    <property type="protein sequence ID" value="MRI82315.1"/>
    <property type="molecule type" value="Genomic_DNA"/>
</dbReference>
<accession>A0A844BK05</accession>
<protein>
    <recommendedName>
        <fullName evidence="4">GAP family protein</fullName>
    </recommendedName>
</protein>
<evidence type="ECO:0000313" key="2">
    <source>
        <dbReference type="EMBL" id="MRI82315.1"/>
    </source>
</evidence>
<proteinExistence type="predicted"/>
<evidence type="ECO:0008006" key="4">
    <source>
        <dbReference type="Google" id="ProtNLM"/>
    </source>
</evidence>
<dbReference type="InterPro" id="IPR021315">
    <property type="entry name" value="Gap/Sap"/>
</dbReference>
<keyword evidence="1" id="KW-1133">Transmembrane helix</keyword>
<keyword evidence="1" id="KW-0812">Transmembrane</keyword>
<dbReference type="Pfam" id="PF11139">
    <property type="entry name" value="SfLAP"/>
    <property type="match status" value="1"/>
</dbReference>
<dbReference type="RefSeq" id="WP_153862434.1">
    <property type="nucleotide sequence ID" value="NZ_WJQR01000010.1"/>
</dbReference>
<evidence type="ECO:0000256" key="1">
    <source>
        <dbReference type="SAM" id="Phobius"/>
    </source>
</evidence>
<feature type="transmembrane region" description="Helical" evidence="1">
    <location>
        <begin position="154"/>
        <end position="181"/>
    </location>
</feature>
<feature type="transmembrane region" description="Helical" evidence="1">
    <location>
        <begin position="36"/>
        <end position="58"/>
    </location>
</feature>
<sequence length="225" mass="24947">MISLLMTTVSLGLVDSLNPFGVSMQFVLQGLVKKKWYIWFYIVATGVANMIGGLLAYFGLFNVVFEGFNYLLVNYQPIVVTLELVLAFGLGAFVVYQMIQPKQTDMSAALVKVRSVSPTALVMIGGGAAISELVTALPYFAFLAVLFSQNLSPLVVMMILVIYNVLYTAPLIALFMVYHFANQQFDRLYAYIQQLIGRFSDILTPLVIALIAIFLVYHSVSQLIV</sequence>
<feature type="transmembrane region" description="Helical" evidence="1">
    <location>
        <begin position="78"/>
        <end position="99"/>
    </location>
</feature>
<dbReference type="AlphaFoldDB" id="A0A844BK05"/>
<dbReference type="Proteomes" id="UP000469870">
    <property type="component" value="Unassembled WGS sequence"/>
</dbReference>
<reference evidence="2 3" key="1">
    <citation type="submission" date="2019-11" db="EMBL/GenBank/DDBJ databases">
        <title>Characterisation of Fundicoccus ignavus gen. nov. sp. nov., a novel genus of the family Aerococcaceae isolated from bulk tank milk.</title>
        <authorList>
            <person name="Siebert A."/>
            <person name="Huptas C."/>
            <person name="Wenning M."/>
            <person name="Scherer S."/>
            <person name="Doll E.V."/>
        </authorList>
    </citation>
    <scope>NUCLEOTIDE SEQUENCE [LARGE SCALE GENOMIC DNA]</scope>
    <source>
        <strain evidence="2 3">DSM 109653</strain>
    </source>
</reference>
<feature type="transmembrane region" description="Helical" evidence="1">
    <location>
        <begin position="202"/>
        <end position="220"/>
    </location>
</feature>
<keyword evidence="1" id="KW-0472">Membrane</keyword>
<evidence type="ECO:0000313" key="3">
    <source>
        <dbReference type="Proteomes" id="UP000469870"/>
    </source>
</evidence>
<name>A0A844BK05_9LACT</name>
<comment type="caution">
    <text evidence="2">The sequence shown here is derived from an EMBL/GenBank/DDBJ whole genome shotgun (WGS) entry which is preliminary data.</text>
</comment>